<name>A0A6S5TWT7_PSEPU</name>
<keyword evidence="1" id="KW-0175">Coiled coil</keyword>
<reference evidence="2 3" key="1">
    <citation type="submission" date="2019-12" db="EMBL/GenBank/DDBJ databases">
        <title>complete genome sequences of Pseudomonas putida str. WP8-W18-CRE-01 isolated from wastewater treatment plant effluent.</title>
        <authorList>
            <person name="Sekizuka T."/>
            <person name="Itokawa K."/>
            <person name="Yatsu K."/>
            <person name="Inamine Y."/>
            <person name="Kuroda M."/>
        </authorList>
    </citation>
    <scope>NUCLEOTIDE SEQUENCE [LARGE SCALE GENOMIC DNA]</scope>
    <source>
        <strain evidence="2 3">WP8-W18-CRE-01</strain>
    </source>
</reference>
<proteinExistence type="predicted"/>
<evidence type="ECO:0000313" key="3">
    <source>
        <dbReference type="Proteomes" id="UP000515680"/>
    </source>
</evidence>
<dbReference type="EMBL" id="AP022227">
    <property type="protein sequence ID" value="BBT41696.1"/>
    <property type="molecule type" value="Genomic_DNA"/>
</dbReference>
<dbReference type="NCBIfam" id="NF033928">
    <property type="entry name" value="alph_xenorhab_A"/>
    <property type="match status" value="1"/>
</dbReference>
<sequence>MSFQRASYETLANEAASQPVAMVTAMAERDGSNEGGLTLSREHIVTINQYANFVFGLPKTPQTVEQWLGYKTIDEPELKPSAMSSLFEGLRRHANAWTTLSDRSKRLSSELATTANLIDVVGEEIVAECSRLRFLKPQMTWEQVALARPVKLGAEDLKAVTQLVEYMQILNDDVRNYAKRVDGVKKDSEAFRDTVKKELLPAVGNKDKALKRKKQDGLVEALRTELKALDVEIGELKKEYDRYLSNGLSSLAGGPLGAIVGGAIYGAKAESARKQRKKLEQQRRGVAAKLKARVNLEGRLKEMTQFVDDLDVRLNDVLTSASHLQTVWERVEVYITSSIEELGKITDGQRLAIFLIFFKRFLRQWKEIERTSLQLTAVFDNAASAR</sequence>
<gene>
    <name evidence="2" type="ORF">WP8W18C01_40370</name>
</gene>
<dbReference type="Gene3D" id="1.20.1170.10">
    <property type="match status" value="1"/>
</dbReference>
<accession>A0A6S5TWT7</accession>
<feature type="coiled-coil region" evidence="1">
    <location>
        <begin position="219"/>
        <end position="289"/>
    </location>
</feature>
<protein>
    <recommendedName>
        <fullName evidence="4">Binary cytotoxin component</fullName>
    </recommendedName>
</protein>
<evidence type="ECO:0000313" key="2">
    <source>
        <dbReference type="EMBL" id="BBT41696.1"/>
    </source>
</evidence>
<dbReference type="AlphaFoldDB" id="A0A6S5TWT7"/>
<evidence type="ECO:0000256" key="1">
    <source>
        <dbReference type="SAM" id="Coils"/>
    </source>
</evidence>
<dbReference type="CDD" id="cd22657">
    <property type="entry name" value="ClyA_XaxA-like"/>
    <property type="match status" value="1"/>
</dbReference>
<evidence type="ECO:0008006" key="4">
    <source>
        <dbReference type="Google" id="ProtNLM"/>
    </source>
</evidence>
<dbReference type="Proteomes" id="UP000515680">
    <property type="component" value="Chromosome"/>
</dbReference>
<dbReference type="RefSeq" id="WP_182816265.1">
    <property type="nucleotide sequence ID" value="NZ_AP022227.1"/>
</dbReference>
<organism evidence="2 3">
    <name type="scientific">Pseudomonas putida</name>
    <name type="common">Arthrobacter siderocapsulatus</name>
    <dbReference type="NCBI Taxonomy" id="303"/>
    <lineage>
        <taxon>Bacteria</taxon>
        <taxon>Pseudomonadati</taxon>
        <taxon>Pseudomonadota</taxon>
        <taxon>Gammaproteobacteria</taxon>
        <taxon>Pseudomonadales</taxon>
        <taxon>Pseudomonadaceae</taxon>
        <taxon>Pseudomonas</taxon>
    </lineage>
</organism>
<dbReference type="SUPFAM" id="SSF58100">
    <property type="entry name" value="Bacterial hemolysins"/>
    <property type="match status" value="1"/>
</dbReference>